<dbReference type="RefSeq" id="WP_154615109.1">
    <property type="nucleotide sequence ID" value="NZ_CP053660.1"/>
</dbReference>
<proteinExistence type="predicted"/>
<gene>
    <name evidence="1" type="ORF">GGQ22_11300</name>
</gene>
<dbReference type="Proteomes" id="UP000433406">
    <property type="component" value="Unassembled WGS sequence"/>
</dbReference>
<sequence length="613" mass="65528">MRAAMRRAARASDRPAPTGPHVVLAAAVAMVLAQLGFRAWAVAGGFFYGDDYQLVDEARAADGLSAGQVVEPYAAQFMPWGRFLAWLASTTESLSWPLLAATSLAVQALASAACVWMLVTLFGRRPLILVPLALYLSTAVTMPALMWWAAALNQLPVQAVFFAAVAAWVRYLRSRRLLWLGITLAILALGLCCYVKTLLVFPVLAFLALAFFARGGPVRRVVEVARTYWPAVLAGVLGGAAFLVYYLLEVPQISSDERPVGAGELAHRMIGDSFGTGVLGGPWHWTTDIAPVARATPPEWAVHLTWIVIALVVVGTVLRRERTLRVWLLLAAYVGADFVLLLTTRAQVVGSVSGTEYRYLTDAACAVVLCLGLATMELLDAPDSTRTRPEPLLTRVPGPRVVAAATALVAFSGLASSWAYAKVWHDQHPGKTMLGAAVEQLEGVASVDLADQGLASDVSGAFGPPYNSLEVLLPMLSPAARFPDSTERLHVLEEDGTVVPAQVEDTLAAEPGPVPGCGWRVREEGRTIPLEGPAIPVGWWLQIDYLASADSGLRVEAGGGTTIADVVRGLGTVFVKVLPEERFDTIRLEGLDPGVTLCVDTLVVGQPEPEEDA</sequence>
<evidence type="ECO:0008006" key="3">
    <source>
        <dbReference type="Google" id="ProtNLM"/>
    </source>
</evidence>
<keyword evidence="2" id="KW-1185">Reference proteome</keyword>
<name>A0A6I3JBY6_9ACTN</name>
<dbReference type="AlphaFoldDB" id="A0A6I3JBY6"/>
<reference evidence="1 2" key="1">
    <citation type="submission" date="2019-10" db="EMBL/GenBank/DDBJ databases">
        <title>Nocardioides novel species isolated from the excrement of Marmot.</title>
        <authorList>
            <person name="Zhang G."/>
        </authorList>
    </citation>
    <scope>NUCLEOTIDE SEQUENCE [LARGE SCALE GENOMIC DNA]</scope>
    <source>
        <strain evidence="2">zg-579</strain>
    </source>
</reference>
<accession>A0A6I3JBY6</accession>
<protein>
    <recommendedName>
        <fullName evidence="3">Glycosyltransferase RgtA/B/C/D-like domain-containing protein</fullName>
    </recommendedName>
</protein>
<organism evidence="1 2">
    <name type="scientific">Nocardioides marmotae</name>
    <dbReference type="NCBI Taxonomy" id="2663857"/>
    <lineage>
        <taxon>Bacteria</taxon>
        <taxon>Bacillati</taxon>
        <taxon>Actinomycetota</taxon>
        <taxon>Actinomycetes</taxon>
        <taxon>Propionibacteriales</taxon>
        <taxon>Nocardioidaceae</taxon>
        <taxon>Nocardioides</taxon>
    </lineage>
</organism>
<comment type="caution">
    <text evidence="1">The sequence shown here is derived from an EMBL/GenBank/DDBJ whole genome shotgun (WGS) entry which is preliminary data.</text>
</comment>
<evidence type="ECO:0000313" key="1">
    <source>
        <dbReference type="EMBL" id="MTB95672.1"/>
    </source>
</evidence>
<dbReference type="EMBL" id="WLCI01000011">
    <property type="protein sequence ID" value="MTB95672.1"/>
    <property type="molecule type" value="Genomic_DNA"/>
</dbReference>
<evidence type="ECO:0000313" key="2">
    <source>
        <dbReference type="Proteomes" id="UP000433406"/>
    </source>
</evidence>